<dbReference type="GeneID" id="80885293"/>
<dbReference type="PANTHER" id="PTHR38116:SF8">
    <property type="entry name" value="BZIP DOMAIN-CONTAINING PROTEIN"/>
    <property type="match status" value="1"/>
</dbReference>
<dbReference type="EMBL" id="JARPMG010000012">
    <property type="protein sequence ID" value="KAJ8097169.1"/>
    <property type="molecule type" value="Genomic_DNA"/>
</dbReference>
<comment type="caution">
    <text evidence="1">The sequence shown here is derived from an EMBL/GenBank/DDBJ whole genome shotgun (WGS) entry which is preliminary data.</text>
</comment>
<dbReference type="RefSeq" id="XP_056040619.1">
    <property type="nucleotide sequence ID" value="XM_056190127.1"/>
</dbReference>
<reference evidence="1" key="1">
    <citation type="submission" date="2023-03" db="EMBL/GenBank/DDBJ databases">
        <title>Near-Complete genome sequence of Lipomyces tetrasporous NRRL Y-64009, an oleaginous yeast capable of growing on lignocellulosic hydrolysates.</title>
        <authorList>
            <consortium name="Lawrence Berkeley National Laboratory"/>
            <person name="Jagtap S.S."/>
            <person name="Liu J.-J."/>
            <person name="Walukiewicz H.E."/>
            <person name="Pangilinan J."/>
            <person name="Lipzen A."/>
            <person name="Ahrendt S."/>
            <person name="Koriabine M."/>
            <person name="Cobaugh K."/>
            <person name="Salamov A."/>
            <person name="Yoshinaga Y."/>
            <person name="Ng V."/>
            <person name="Daum C."/>
            <person name="Grigoriev I.V."/>
            <person name="Slininger P.J."/>
            <person name="Dien B.S."/>
            <person name="Jin Y.-S."/>
            <person name="Rao C.V."/>
        </authorList>
    </citation>
    <scope>NUCLEOTIDE SEQUENCE</scope>
    <source>
        <strain evidence="1">NRRL Y-64009</strain>
    </source>
</reference>
<evidence type="ECO:0000313" key="2">
    <source>
        <dbReference type="Proteomes" id="UP001217417"/>
    </source>
</evidence>
<dbReference type="PANTHER" id="PTHR38116">
    <property type="entry name" value="CHROMOSOME 7, WHOLE GENOME SHOTGUN SEQUENCE"/>
    <property type="match status" value="1"/>
</dbReference>
<protein>
    <submittedName>
        <fullName evidence="1">Uncharacterized protein</fullName>
    </submittedName>
</protein>
<keyword evidence="2" id="KW-1185">Reference proteome</keyword>
<organism evidence="1 2">
    <name type="scientific">Lipomyces tetrasporus</name>
    <dbReference type="NCBI Taxonomy" id="54092"/>
    <lineage>
        <taxon>Eukaryota</taxon>
        <taxon>Fungi</taxon>
        <taxon>Dikarya</taxon>
        <taxon>Ascomycota</taxon>
        <taxon>Saccharomycotina</taxon>
        <taxon>Lipomycetes</taxon>
        <taxon>Lipomycetales</taxon>
        <taxon>Lipomycetaceae</taxon>
        <taxon>Lipomyces</taxon>
    </lineage>
</organism>
<dbReference type="AlphaFoldDB" id="A0AAD7QL81"/>
<dbReference type="Proteomes" id="UP001217417">
    <property type="component" value="Unassembled WGS sequence"/>
</dbReference>
<dbReference type="Pfam" id="PF11905">
    <property type="entry name" value="DUF3425"/>
    <property type="match status" value="1"/>
</dbReference>
<gene>
    <name evidence="1" type="ORF">POJ06DRAFT_283767</name>
</gene>
<accession>A0AAD7QL81</accession>
<dbReference type="InterPro" id="IPR021833">
    <property type="entry name" value="DUF3425"/>
</dbReference>
<evidence type="ECO:0000313" key="1">
    <source>
        <dbReference type="EMBL" id="KAJ8097169.1"/>
    </source>
</evidence>
<proteinExistence type="predicted"/>
<name>A0AAD7QL81_9ASCO</name>
<sequence length="158" mass="18476">MLGSPKADHLLTLVKFNVFRAMMTFFYFWFDKMECMQDEAVSPFSTMNPGRLDPSLPQSLRPIILQRTIPHHPWLDMFLIPTIGDDLVRAGDLFDYVQLCIDIMKFCRASPERIVTEAFVKNWGWVIKGCHEIFESTNYWRAQRGEEPLYHDSGIKIV</sequence>